<feature type="compositionally biased region" description="Low complexity" evidence="1">
    <location>
        <begin position="387"/>
        <end position="407"/>
    </location>
</feature>
<feature type="compositionally biased region" description="Low complexity" evidence="1">
    <location>
        <begin position="282"/>
        <end position="317"/>
    </location>
</feature>
<dbReference type="AlphaFoldDB" id="A0A077WKM4"/>
<feature type="region of interest" description="Disordered" evidence="1">
    <location>
        <begin position="277"/>
        <end position="317"/>
    </location>
</feature>
<proteinExistence type="predicted"/>
<feature type="region of interest" description="Disordered" evidence="1">
    <location>
        <begin position="377"/>
        <end position="418"/>
    </location>
</feature>
<reference evidence="2" key="1">
    <citation type="journal article" date="2014" name="Genome Announc.">
        <title>De novo whole-genome sequence and genome annotation of Lichtheimia ramosa.</title>
        <authorList>
            <person name="Linde J."/>
            <person name="Schwartze V."/>
            <person name="Binder U."/>
            <person name="Lass-Florl C."/>
            <person name="Voigt K."/>
            <person name="Horn F."/>
        </authorList>
    </citation>
    <scope>NUCLEOTIDE SEQUENCE</scope>
    <source>
        <strain evidence="2">JMRC FSU:6197</strain>
    </source>
</reference>
<sequence>MMLKKTSAASRHRSVCDLPLELHLRVASYLNFSDLWYFGICSRSCQKIAEQLIYHKYHIDLARQRTNSFNHLIHAAVAFVCRHGYDQDNDINHTVIQWVANRLAVEIYDRTPQYDWAPCFDYFIDRMLGIMMEHVLCDPSLDPVPSLKDLPVIVKSKNYKPTRMGYLMTNLLVTLYPTLTALFDAEPASAIHHRLLLAHICKHIDTLTRRYHQQQRRRLVLGSSNASLSSTVRHGFRVLVQFVGTLAQTELLTAADLHTLTQQRIIYFFLSNNPTTPPPEPISSTSTSSSSSSSSLSSSSPLPSPSISNSNNMTPSSSVDVKEYFDQHWLTEETEFQTVVLFDLLRAVMCRQYAHWDSDKELHTLKSLLNETVNALGSCKPNNTSKVAPPTTTSSPSSPSSSPASAIVPPPSPISPSR</sequence>
<evidence type="ECO:0000313" key="2">
    <source>
        <dbReference type="EMBL" id="CDS08286.1"/>
    </source>
</evidence>
<dbReference type="InterPro" id="IPR036047">
    <property type="entry name" value="F-box-like_dom_sf"/>
</dbReference>
<feature type="compositionally biased region" description="Polar residues" evidence="1">
    <location>
        <begin position="377"/>
        <end position="386"/>
    </location>
</feature>
<gene>
    <name evidence="2" type="ORF">LRAMOSA02234</name>
</gene>
<evidence type="ECO:0008006" key="3">
    <source>
        <dbReference type="Google" id="ProtNLM"/>
    </source>
</evidence>
<protein>
    <recommendedName>
        <fullName evidence="3">F-box domain-containing protein</fullName>
    </recommendedName>
</protein>
<accession>A0A077WKM4</accession>
<evidence type="ECO:0000256" key="1">
    <source>
        <dbReference type="SAM" id="MobiDB-lite"/>
    </source>
</evidence>
<name>A0A077WKM4_9FUNG</name>
<dbReference type="SUPFAM" id="SSF81383">
    <property type="entry name" value="F-box domain"/>
    <property type="match status" value="1"/>
</dbReference>
<feature type="compositionally biased region" description="Pro residues" evidence="1">
    <location>
        <begin position="408"/>
        <end position="418"/>
    </location>
</feature>
<dbReference type="EMBL" id="LK023324">
    <property type="protein sequence ID" value="CDS08286.1"/>
    <property type="molecule type" value="Genomic_DNA"/>
</dbReference>
<organism evidence="2">
    <name type="scientific">Lichtheimia ramosa</name>
    <dbReference type="NCBI Taxonomy" id="688394"/>
    <lineage>
        <taxon>Eukaryota</taxon>
        <taxon>Fungi</taxon>
        <taxon>Fungi incertae sedis</taxon>
        <taxon>Mucoromycota</taxon>
        <taxon>Mucoromycotina</taxon>
        <taxon>Mucoromycetes</taxon>
        <taxon>Mucorales</taxon>
        <taxon>Lichtheimiaceae</taxon>
        <taxon>Lichtheimia</taxon>
    </lineage>
</organism>
<dbReference type="OrthoDB" id="2268867at2759"/>